<feature type="compositionally biased region" description="Basic and acidic residues" evidence="1">
    <location>
        <begin position="1"/>
        <end position="13"/>
    </location>
</feature>
<dbReference type="EMBL" id="JAVRRF010000007">
    <property type="protein sequence ID" value="KAK5063304.1"/>
    <property type="molecule type" value="Genomic_DNA"/>
</dbReference>
<evidence type="ECO:0000256" key="1">
    <source>
        <dbReference type="SAM" id="MobiDB-lite"/>
    </source>
</evidence>
<feature type="region of interest" description="Disordered" evidence="1">
    <location>
        <begin position="1"/>
        <end position="41"/>
    </location>
</feature>
<evidence type="ECO:0000313" key="2">
    <source>
        <dbReference type="EMBL" id="KAK5063304.1"/>
    </source>
</evidence>
<dbReference type="Proteomes" id="UP001345691">
    <property type="component" value="Unassembled WGS sequence"/>
</dbReference>
<keyword evidence="3" id="KW-1185">Reference proteome</keyword>
<evidence type="ECO:0008006" key="4">
    <source>
        <dbReference type="Google" id="ProtNLM"/>
    </source>
</evidence>
<protein>
    <recommendedName>
        <fullName evidence="4">SMP domain-containing protein</fullName>
    </recommendedName>
</protein>
<comment type="caution">
    <text evidence="2">The sequence shown here is derived from an EMBL/GenBank/DDBJ whole genome shotgun (WGS) entry which is preliminary data.</text>
</comment>
<sequence>MSDKIPLDADHGSVGKQFQPDGKVGSTAQQVGGPFDKEGAVGKQFTKDGAIGGTGQAAAEQIQGDKKPLFDKDGAIGKQFKGKQEHIPPLGQD</sequence>
<evidence type="ECO:0000313" key="3">
    <source>
        <dbReference type="Proteomes" id="UP001345691"/>
    </source>
</evidence>
<name>A0ABR0JFW2_9EURO</name>
<gene>
    <name evidence="2" type="ORF">LTR69_004010</name>
</gene>
<reference evidence="2 3" key="1">
    <citation type="submission" date="2023-08" db="EMBL/GenBank/DDBJ databases">
        <title>Black Yeasts Isolated from many extreme environments.</title>
        <authorList>
            <person name="Coleine C."/>
            <person name="Stajich J.E."/>
            <person name="Selbmann L."/>
        </authorList>
    </citation>
    <scope>NUCLEOTIDE SEQUENCE [LARGE SCALE GENOMIC DNA]</scope>
    <source>
        <strain evidence="2 3">CCFEE 6328</strain>
    </source>
</reference>
<accession>A0ABR0JFW2</accession>
<organism evidence="2 3">
    <name type="scientific">Exophiala sideris</name>
    <dbReference type="NCBI Taxonomy" id="1016849"/>
    <lineage>
        <taxon>Eukaryota</taxon>
        <taxon>Fungi</taxon>
        <taxon>Dikarya</taxon>
        <taxon>Ascomycota</taxon>
        <taxon>Pezizomycotina</taxon>
        <taxon>Eurotiomycetes</taxon>
        <taxon>Chaetothyriomycetidae</taxon>
        <taxon>Chaetothyriales</taxon>
        <taxon>Herpotrichiellaceae</taxon>
        <taxon>Exophiala</taxon>
    </lineage>
</organism>
<proteinExistence type="predicted"/>